<dbReference type="EMBL" id="JABJRC010000010">
    <property type="protein sequence ID" value="NOL44949.1"/>
    <property type="molecule type" value="Genomic_DNA"/>
</dbReference>
<protein>
    <submittedName>
        <fullName evidence="3">NAD(P)H-binding protein</fullName>
    </submittedName>
</protein>
<organism evidence="3 4">
    <name type="scientific">Kribbella sandramycini</name>
    <dbReference type="NCBI Taxonomy" id="60450"/>
    <lineage>
        <taxon>Bacteria</taxon>
        <taxon>Bacillati</taxon>
        <taxon>Actinomycetota</taxon>
        <taxon>Actinomycetes</taxon>
        <taxon>Propionibacteriales</taxon>
        <taxon>Kribbellaceae</taxon>
        <taxon>Kribbella</taxon>
    </lineage>
</organism>
<keyword evidence="4" id="KW-1185">Reference proteome</keyword>
<comment type="caution">
    <text evidence="3">The sequence shown here is derived from an EMBL/GenBank/DDBJ whole genome shotgun (WGS) entry which is preliminary data.</text>
</comment>
<dbReference type="SUPFAM" id="SSF51735">
    <property type="entry name" value="NAD(P)-binding Rossmann-fold domains"/>
    <property type="match status" value="1"/>
</dbReference>
<dbReference type="InterPro" id="IPR051207">
    <property type="entry name" value="ComplexI_NDUFA9_subunit"/>
</dbReference>
<reference evidence="3 4" key="1">
    <citation type="submission" date="2020-05" db="EMBL/GenBank/DDBJ databases">
        <title>Genome sequence of Kribbella sandramycini ATCC 39419.</title>
        <authorList>
            <person name="Maclea K.S."/>
            <person name="Fair J.L."/>
        </authorList>
    </citation>
    <scope>NUCLEOTIDE SEQUENCE [LARGE SCALE GENOMIC DNA]</scope>
    <source>
        <strain evidence="3 4">ATCC 39419</strain>
    </source>
</reference>
<gene>
    <name evidence="2" type="ORF">HNR71_001580</name>
    <name evidence="3" type="ORF">HPO96_32325</name>
</gene>
<dbReference type="AlphaFoldDB" id="A0A7Y4L5V5"/>
<accession>A0A7Y4L5V5</accession>
<proteinExistence type="predicted"/>
<dbReference type="PANTHER" id="PTHR12126:SF11">
    <property type="entry name" value="NADH DEHYDROGENASE [UBIQUINONE] 1 ALPHA SUBCOMPLEX SUBUNIT 9, MITOCHONDRIAL"/>
    <property type="match status" value="1"/>
</dbReference>
<dbReference type="PANTHER" id="PTHR12126">
    <property type="entry name" value="NADH-UBIQUINONE OXIDOREDUCTASE 39 KDA SUBUNIT-RELATED"/>
    <property type="match status" value="1"/>
</dbReference>
<sequence length="244" mass="25789">MKIAVAGGTGVAGRHVVDVLRERGHLPVVLSRSRGVDLMTGAGLEAALAGAEVVIDVSNVTTNRKSVAINFFEKAAGNLLRAAQYAGVRHLVAPSIVGVDKVRHPYYAGKLRHEELIRAGSTPWTIMRATQFYEFVGQAVNSVPGPIALVPAIPVQPIAVREVAEALATLALQPPSGMAPELAGPEVQPLVTLARALMAAGGTRRRPILPLPLPGPMRQGALLPTTPGPRGTRTFTTWLKTQYT</sequence>
<evidence type="ECO:0000259" key="1">
    <source>
        <dbReference type="Pfam" id="PF13460"/>
    </source>
</evidence>
<evidence type="ECO:0000313" key="3">
    <source>
        <dbReference type="EMBL" id="NOL44949.1"/>
    </source>
</evidence>
<dbReference type="Proteomes" id="UP000534306">
    <property type="component" value="Unassembled WGS sequence"/>
</dbReference>
<dbReference type="InterPro" id="IPR016040">
    <property type="entry name" value="NAD(P)-bd_dom"/>
</dbReference>
<dbReference type="InterPro" id="IPR036291">
    <property type="entry name" value="NAD(P)-bd_dom_sf"/>
</dbReference>
<dbReference type="RefSeq" id="WP_171678207.1">
    <property type="nucleotide sequence ID" value="NZ_BAAAGT010000001.1"/>
</dbReference>
<evidence type="ECO:0000313" key="5">
    <source>
        <dbReference type="Proteomes" id="UP000553957"/>
    </source>
</evidence>
<dbReference type="Proteomes" id="UP000553957">
    <property type="component" value="Unassembled WGS sequence"/>
</dbReference>
<dbReference type="Gene3D" id="3.40.50.720">
    <property type="entry name" value="NAD(P)-binding Rossmann-like Domain"/>
    <property type="match status" value="1"/>
</dbReference>
<dbReference type="EMBL" id="JACHKF010000001">
    <property type="protein sequence ID" value="MBB6565943.1"/>
    <property type="molecule type" value="Genomic_DNA"/>
</dbReference>
<evidence type="ECO:0000313" key="2">
    <source>
        <dbReference type="EMBL" id="MBB6565943.1"/>
    </source>
</evidence>
<evidence type="ECO:0000313" key="4">
    <source>
        <dbReference type="Proteomes" id="UP000534306"/>
    </source>
</evidence>
<reference evidence="2 5" key="2">
    <citation type="submission" date="2020-08" db="EMBL/GenBank/DDBJ databases">
        <title>Sequencing the genomes of 1000 actinobacteria strains.</title>
        <authorList>
            <person name="Klenk H.-P."/>
        </authorList>
    </citation>
    <scope>NUCLEOTIDE SEQUENCE [LARGE SCALE GENOMIC DNA]</scope>
    <source>
        <strain evidence="2 5">DSM 15626</strain>
    </source>
</reference>
<feature type="domain" description="NAD(P)-binding" evidence="1">
    <location>
        <begin position="7"/>
        <end position="134"/>
    </location>
</feature>
<name>A0A7Y4L5V5_9ACTN</name>
<dbReference type="Pfam" id="PF13460">
    <property type="entry name" value="NAD_binding_10"/>
    <property type="match status" value="1"/>
</dbReference>
<dbReference type="GO" id="GO:0044877">
    <property type="term" value="F:protein-containing complex binding"/>
    <property type="evidence" value="ECO:0007669"/>
    <property type="project" value="TreeGrafter"/>
</dbReference>